<dbReference type="InParanoid" id="A0A0Q3GTC9"/>
<reference evidence="9" key="3">
    <citation type="submission" date="2018-08" db="UniProtKB">
        <authorList>
            <consortium name="EnsemblPlants"/>
        </authorList>
    </citation>
    <scope>IDENTIFICATION</scope>
    <source>
        <strain evidence="9">cv. Bd21</strain>
    </source>
</reference>
<dbReference type="SUPFAM" id="SSF101936">
    <property type="entry name" value="DNA-binding pseudobarrel domain"/>
    <property type="match status" value="3"/>
</dbReference>
<feature type="domain" description="TF-B3" evidence="7">
    <location>
        <begin position="446"/>
        <end position="544"/>
    </location>
</feature>
<evidence type="ECO:0000313" key="8">
    <source>
        <dbReference type="EMBL" id="KQK14143.2"/>
    </source>
</evidence>
<gene>
    <name evidence="8" type="ORF">BRADI_1g14530v3</name>
</gene>
<reference evidence="8 9" key="1">
    <citation type="journal article" date="2010" name="Nature">
        <title>Genome sequencing and analysis of the model grass Brachypodium distachyon.</title>
        <authorList>
            <consortium name="International Brachypodium Initiative"/>
        </authorList>
    </citation>
    <scope>NUCLEOTIDE SEQUENCE [LARGE SCALE GENOMIC DNA]</scope>
    <source>
        <strain evidence="8 9">Bd21</strain>
    </source>
</reference>
<evidence type="ECO:0000313" key="9">
    <source>
        <dbReference type="EnsemblPlants" id="KQK14143"/>
    </source>
</evidence>
<proteinExistence type="predicted"/>
<name>A0A0Q3GTC9_BRADI</name>
<organism evidence="8">
    <name type="scientific">Brachypodium distachyon</name>
    <name type="common">Purple false brome</name>
    <name type="synonym">Trachynia distachya</name>
    <dbReference type="NCBI Taxonomy" id="15368"/>
    <lineage>
        <taxon>Eukaryota</taxon>
        <taxon>Viridiplantae</taxon>
        <taxon>Streptophyta</taxon>
        <taxon>Embryophyta</taxon>
        <taxon>Tracheophyta</taxon>
        <taxon>Spermatophyta</taxon>
        <taxon>Magnoliopsida</taxon>
        <taxon>Liliopsida</taxon>
        <taxon>Poales</taxon>
        <taxon>Poaceae</taxon>
        <taxon>BOP clade</taxon>
        <taxon>Pooideae</taxon>
        <taxon>Stipodae</taxon>
        <taxon>Brachypodieae</taxon>
        <taxon>Brachypodium</taxon>
    </lineage>
</organism>
<sequence length="547" mass="62296">MARLESQVQKSCDCCKTYVGHLEGKMKCFQRHMTADFRHGMIIPNKFMDHFGGKISRTIELESPDGNTYVVEVSKNLSKKSPCHGWEAFLDAHHIEENDSLLFRHIKNSRFEVLVLDSDDCEKVFSCVGIKVTCNVQERSSDYDDISNSSYADTTKSSGSKEFASCERVHSSHPRKTAKTPAKYSSSEDSDAGEDTEDICSEYESSFQLDDLQTPLGCDYVLCHRSAQPGVHEEKVTRLLQDKDIRAEAPLLVAIIRQSNLKSRSSGLRPGKNKKWYHRFHIRKDGCAFLRLLGFLRDNQVQEGDICVFEPMKGTGKKFSLKVHLLRESIHGGSGTGPKRVSSPHGKSRVSSATHIRISTTHGRTRANATPKTRVKEELDHGRSHPYSGSNHGHRAHKQPLESDEYEEPVERPYMLSDIACLTWEQEKKVKRRVDAIQSEVPIYVSIMNNSSVGANRLYHLTIPKKYAAKYLPAGGHTLRLLRPERSKTWDVEMHPRVGGAKMLRGGWHEFANENRLQVQDLCLFQLMKNERRLTMMVYIIRHNDKR</sequence>
<accession>A0A0Q3GTC9</accession>
<evidence type="ECO:0000256" key="5">
    <source>
        <dbReference type="ARBA" id="ARBA00023242"/>
    </source>
</evidence>
<dbReference type="GO" id="GO:0003677">
    <property type="term" value="F:DNA binding"/>
    <property type="evidence" value="ECO:0007669"/>
    <property type="project" value="UniProtKB-KW"/>
</dbReference>
<evidence type="ECO:0000256" key="6">
    <source>
        <dbReference type="SAM" id="MobiDB-lite"/>
    </source>
</evidence>
<dbReference type="InterPro" id="IPR015300">
    <property type="entry name" value="DNA-bd_pseudobarrel_sf"/>
</dbReference>
<dbReference type="Gramene" id="KQK14143">
    <property type="protein sequence ID" value="KQK14143"/>
    <property type="gene ID" value="BRADI_1g14530v3"/>
</dbReference>
<dbReference type="Pfam" id="PF02362">
    <property type="entry name" value="B3"/>
    <property type="match status" value="2"/>
</dbReference>
<protein>
    <recommendedName>
        <fullName evidence="7">TF-B3 domain-containing protein</fullName>
    </recommendedName>
</protein>
<evidence type="ECO:0000313" key="10">
    <source>
        <dbReference type="Proteomes" id="UP000008810"/>
    </source>
</evidence>
<dbReference type="FunCoup" id="A0A0Q3GTC9">
    <property type="interactions" value="1587"/>
</dbReference>
<feature type="domain" description="TF-B3" evidence="7">
    <location>
        <begin position="26"/>
        <end position="119"/>
    </location>
</feature>
<dbReference type="InterPro" id="IPR044837">
    <property type="entry name" value="REM16-like"/>
</dbReference>
<dbReference type="OrthoDB" id="605275at2759"/>
<dbReference type="PANTHER" id="PTHR31391:SF48">
    <property type="entry name" value="B3 DOMAIN-CONTAINING PROTEIN OS03G0620500"/>
    <property type="match status" value="1"/>
</dbReference>
<evidence type="ECO:0000259" key="7">
    <source>
        <dbReference type="PROSITE" id="PS50863"/>
    </source>
</evidence>
<feature type="compositionally biased region" description="Basic and acidic residues" evidence="6">
    <location>
        <begin position="374"/>
        <end position="383"/>
    </location>
</feature>
<dbReference type="PANTHER" id="PTHR31391">
    <property type="entry name" value="B3 DOMAIN-CONTAINING PROTEIN OS11G0197600-RELATED"/>
    <property type="match status" value="1"/>
</dbReference>
<dbReference type="Gene3D" id="2.40.330.10">
    <property type="entry name" value="DNA-binding pseudobarrel domain"/>
    <property type="match status" value="3"/>
</dbReference>
<keyword evidence="4" id="KW-0804">Transcription</keyword>
<dbReference type="AlphaFoldDB" id="A0A0Q3GTC9"/>
<comment type="subcellular location">
    <subcellularLocation>
        <location evidence="1">Nucleus</location>
    </subcellularLocation>
</comment>
<evidence type="ECO:0000256" key="4">
    <source>
        <dbReference type="ARBA" id="ARBA00023163"/>
    </source>
</evidence>
<dbReference type="CDD" id="cd10017">
    <property type="entry name" value="B3_DNA"/>
    <property type="match status" value="2"/>
</dbReference>
<dbReference type="GO" id="GO:0005634">
    <property type="term" value="C:nucleus"/>
    <property type="evidence" value="ECO:0007669"/>
    <property type="project" value="UniProtKB-SubCell"/>
</dbReference>
<keyword evidence="10" id="KW-1185">Reference proteome</keyword>
<evidence type="ECO:0000256" key="2">
    <source>
        <dbReference type="ARBA" id="ARBA00023015"/>
    </source>
</evidence>
<dbReference type="SMART" id="SM01019">
    <property type="entry name" value="B3"/>
    <property type="match status" value="2"/>
</dbReference>
<dbReference type="EMBL" id="CM000880">
    <property type="protein sequence ID" value="KQK14143.2"/>
    <property type="molecule type" value="Genomic_DNA"/>
</dbReference>
<keyword evidence="2" id="KW-0805">Transcription regulation</keyword>
<evidence type="ECO:0000256" key="1">
    <source>
        <dbReference type="ARBA" id="ARBA00004123"/>
    </source>
</evidence>
<feature type="compositionally biased region" description="Polar residues" evidence="6">
    <location>
        <begin position="349"/>
        <end position="371"/>
    </location>
</feature>
<dbReference type="PROSITE" id="PS50863">
    <property type="entry name" value="B3"/>
    <property type="match status" value="2"/>
</dbReference>
<dbReference type="STRING" id="15368.A0A0Q3GTC9"/>
<reference evidence="8" key="2">
    <citation type="submission" date="2017-06" db="EMBL/GenBank/DDBJ databases">
        <title>WGS assembly of Brachypodium distachyon.</title>
        <authorList>
            <consortium name="The International Brachypodium Initiative"/>
            <person name="Lucas S."/>
            <person name="Harmon-Smith M."/>
            <person name="Lail K."/>
            <person name="Tice H."/>
            <person name="Grimwood J."/>
            <person name="Bruce D."/>
            <person name="Barry K."/>
            <person name="Shu S."/>
            <person name="Lindquist E."/>
            <person name="Wang M."/>
            <person name="Pitluck S."/>
            <person name="Vogel J.P."/>
            <person name="Garvin D.F."/>
            <person name="Mockler T.C."/>
            <person name="Schmutz J."/>
            <person name="Rokhsar D."/>
            <person name="Bevan M.W."/>
        </authorList>
    </citation>
    <scope>NUCLEOTIDE SEQUENCE</scope>
    <source>
        <strain evidence="8">Bd21</strain>
    </source>
</reference>
<keyword evidence="5" id="KW-0539">Nucleus</keyword>
<feature type="region of interest" description="Disordered" evidence="6">
    <location>
        <begin position="330"/>
        <end position="405"/>
    </location>
</feature>
<keyword evidence="3" id="KW-0238">DNA-binding</keyword>
<dbReference type="Proteomes" id="UP000008810">
    <property type="component" value="Chromosome 1"/>
</dbReference>
<dbReference type="InterPro" id="IPR003340">
    <property type="entry name" value="B3_DNA-bd"/>
</dbReference>
<dbReference type="EnsemblPlants" id="KQK14143">
    <property type="protein sequence ID" value="KQK14143"/>
    <property type="gene ID" value="BRADI_1g14530v3"/>
</dbReference>
<feature type="region of interest" description="Disordered" evidence="6">
    <location>
        <begin position="142"/>
        <end position="195"/>
    </location>
</feature>
<evidence type="ECO:0000256" key="3">
    <source>
        <dbReference type="ARBA" id="ARBA00023125"/>
    </source>
</evidence>